<evidence type="ECO:0000256" key="2">
    <source>
        <dbReference type="ARBA" id="ARBA00004584"/>
    </source>
</evidence>
<dbReference type="GeneTree" id="ENSGT00390000004738"/>
<evidence type="ECO:0000313" key="7">
    <source>
        <dbReference type="Ensembl" id="ENSCVAP00000017086.1"/>
    </source>
</evidence>
<dbReference type="PANTHER" id="PTHR46790">
    <property type="entry name" value="CENTROMERE PROTEIN N"/>
    <property type="match status" value="1"/>
</dbReference>
<evidence type="ECO:0000256" key="6">
    <source>
        <dbReference type="ARBA" id="ARBA00023328"/>
    </source>
</evidence>
<dbReference type="InterPro" id="IPR052011">
    <property type="entry name" value="CENP-NAC/CAD_complex"/>
</dbReference>
<dbReference type="CTD" id="55839"/>
<dbReference type="GeneID" id="107084237"/>
<dbReference type="STRING" id="28743.ENSCVAP00000017086"/>
<dbReference type="Pfam" id="PF05238">
    <property type="entry name" value="CENP-N"/>
    <property type="match status" value="1"/>
</dbReference>
<keyword evidence="8" id="KW-1185">Reference proteome</keyword>
<dbReference type="RefSeq" id="XP_015229462.1">
    <property type="nucleotide sequence ID" value="XM_015373976.1"/>
</dbReference>
<dbReference type="InterPro" id="IPR007902">
    <property type="entry name" value="Chl4/mis15/CENP-N"/>
</dbReference>
<reference evidence="7" key="1">
    <citation type="submission" date="2025-08" db="UniProtKB">
        <authorList>
            <consortium name="Ensembl"/>
        </authorList>
    </citation>
    <scope>IDENTIFICATION</scope>
</reference>
<name>A0A3Q2DDC4_CYPVA</name>
<dbReference type="GO" id="GO:0034080">
    <property type="term" value="P:CENP-A containing chromatin assembly"/>
    <property type="evidence" value="ECO:0007669"/>
    <property type="project" value="InterPro"/>
</dbReference>
<dbReference type="Ensembl" id="ENSCVAT00000025634.1">
    <property type="protein sequence ID" value="ENSCVAP00000017086.1"/>
    <property type="gene ID" value="ENSCVAG00000020116.1"/>
</dbReference>
<proteinExistence type="inferred from homology"/>
<keyword evidence="5" id="KW-0539">Nucleus</keyword>
<dbReference type="Proteomes" id="UP000265020">
    <property type="component" value="Unassembled WGS sequence"/>
</dbReference>
<comment type="subcellular location">
    <subcellularLocation>
        <location evidence="2">Chromosome</location>
        <location evidence="2">Centromere</location>
    </subcellularLocation>
    <subcellularLocation>
        <location evidence="1">Nucleus</location>
    </subcellularLocation>
</comment>
<dbReference type="PANTHER" id="PTHR46790:SF1">
    <property type="entry name" value="CENTROMERE PROTEIN N"/>
    <property type="match status" value="1"/>
</dbReference>
<dbReference type="GO" id="GO:0000775">
    <property type="term" value="C:chromosome, centromeric region"/>
    <property type="evidence" value="ECO:0007669"/>
    <property type="project" value="UniProtKB-SubCell"/>
</dbReference>
<accession>A0A3Q2DDC4</accession>
<evidence type="ECO:0000256" key="4">
    <source>
        <dbReference type="ARBA" id="ARBA00022454"/>
    </source>
</evidence>
<dbReference type="GO" id="GO:0005654">
    <property type="term" value="C:nucleoplasm"/>
    <property type="evidence" value="ECO:0007669"/>
    <property type="project" value="TreeGrafter"/>
</dbReference>
<keyword evidence="6" id="KW-0137">Centromere</keyword>
<evidence type="ECO:0000313" key="8">
    <source>
        <dbReference type="Proteomes" id="UP000265020"/>
    </source>
</evidence>
<evidence type="ECO:0000256" key="5">
    <source>
        <dbReference type="ARBA" id="ARBA00023242"/>
    </source>
</evidence>
<comment type="similarity">
    <text evidence="3">Belongs to the CENP-N/CHL4 family.</text>
</comment>
<sequence>MVYVFSVDCSIRNMNDSAKRSLQRLLRRIPFRMLKTSLDKWERLTAEQRRAIDLTPTKRDLIQEILSLCEENKWTEKHIAELQMIYVAENSDQDMWHTYQLVDPDDDARSVDLIQFKEQFKSHFREVQRNVFVKIRKHTDEAVWIRIAWGEGLSPPNNLRASYVVHHLQTPYVYVSSLSSKHKPLLLQALAFSTRHRGIKDANLSGRKLTALRDLLMRQYQHVFTTKFPSPLKEQNQSPLIEKEQSGPSAKRHRMAIEAFGEGALPAIQTAVYKLETKFKDPTNETMTERDEPFRCAVKFSSTNLLESLRSCASSGIASTPLTPLLSSIPLKGRNYFVITDNAPSACSQMSQTKN</sequence>
<dbReference type="GO" id="GO:0007059">
    <property type="term" value="P:chromosome segregation"/>
    <property type="evidence" value="ECO:0007669"/>
    <property type="project" value="InterPro"/>
</dbReference>
<organism evidence="7 8">
    <name type="scientific">Cyprinodon variegatus</name>
    <name type="common">Sheepshead minnow</name>
    <dbReference type="NCBI Taxonomy" id="28743"/>
    <lineage>
        <taxon>Eukaryota</taxon>
        <taxon>Metazoa</taxon>
        <taxon>Chordata</taxon>
        <taxon>Craniata</taxon>
        <taxon>Vertebrata</taxon>
        <taxon>Euteleostomi</taxon>
        <taxon>Actinopterygii</taxon>
        <taxon>Neopterygii</taxon>
        <taxon>Teleostei</taxon>
        <taxon>Neoteleostei</taxon>
        <taxon>Acanthomorphata</taxon>
        <taxon>Ovalentaria</taxon>
        <taxon>Atherinomorphae</taxon>
        <taxon>Cyprinodontiformes</taxon>
        <taxon>Cyprinodontidae</taxon>
        <taxon>Cyprinodon</taxon>
    </lineage>
</organism>
<protein>
    <submittedName>
        <fullName evidence="7">Centromere protein N</fullName>
    </submittedName>
</protein>
<reference evidence="7" key="2">
    <citation type="submission" date="2025-09" db="UniProtKB">
        <authorList>
            <consortium name="Ensembl"/>
        </authorList>
    </citation>
    <scope>IDENTIFICATION</scope>
</reference>
<evidence type="ECO:0000256" key="3">
    <source>
        <dbReference type="ARBA" id="ARBA00005566"/>
    </source>
</evidence>
<evidence type="ECO:0000256" key="1">
    <source>
        <dbReference type="ARBA" id="ARBA00004123"/>
    </source>
</evidence>
<keyword evidence="4" id="KW-0158">Chromosome</keyword>
<dbReference type="OMA" id="WSVYQMK"/>
<dbReference type="KEGG" id="cvg:107084237"/>
<dbReference type="OrthoDB" id="6585699at2759"/>
<dbReference type="AlphaFoldDB" id="A0A3Q2DDC4"/>